<organism evidence="6 7">
    <name type="scientific">Streptomyces venezuelae (strain ATCC 10712 / CBS 650.69 / DSM 40230 / JCM 4526 / NBRC 13096 / PD 04745)</name>
    <dbReference type="NCBI Taxonomy" id="953739"/>
    <lineage>
        <taxon>Bacteria</taxon>
        <taxon>Bacillati</taxon>
        <taxon>Actinomycetota</taxon>
        <taxon>Actinomycetes</taxon>
        <taxon>Kitasatosporales</taxon>
        <taxon>Streptomycetaceae</taxon>
        <taxon>Streptomyces</taxon>
    </lineage>
</organism>
<evidence type="ECO:0000256" key="1">
    <source>
        <dbReference type="ARBA" id="ARBA00022679"/>
    </source>
</evidence>
<dbReference type="Proteomes" id="UP000006854">
    <property type="component" value="Chromosome"/>
</dbReference>
<dbReference type="EMBL" id="FR845719">
    <property type="protein sequence ID" value="CCA59555.1"/>
    <property type="molecule type" value="Genomic_DNA"/>
</dbReference>
<feature type="domain" description="4'-phosphopantetheinyl transferase" evidence="4">
    <location>
        <begin position="111"/>
        <end position="186"/>
    </location>
</feature>
<dbReference type="GO" id="GO:0000287">
    <property type="term" value="F:magnesium ion binding"/>
    <property type="evidence" value="ECO:0007669"/>
    <property type="project" value="InterPro"/>
</dbReference>
<dbReference type="eggNOG" id="COG2977">
    <property type="taxonomic scope" value="Bacteria"/>
</dbReference>
<feature type="binding site" evidence="2">
    <location>
        <position position="115"/>
    </location>
    <ligand>
        <name>CoA</name>
        <dbReference type="ChEBI" id="CHEBI:57287"/>
    </ligand>
</feature>
<dbReference type="GO" id="GO:0009366">
    <property type="term" value="C:enterobactin synthetase complex"/>
    <property type="evidence" value="ECO:0007669"/>
    <property type="project" value="InterPro"/>
</dbReference>
<keyword evidence="7" id="KW-1185">Reference proteome</keyword>
<accession>F2RDR3</accession>
<dbReference type="HOGENOM" id="CLU_075076_0_0_11"/>
<dbReference type="InterPro" id="IPR008278">
    <property type="entry name" value="4-PPantetheinyl_Trfase_dom"/>
</dbReference>
<dbReference type="Pfam" id="PF17837">
    <property type="entry name" value="4PPT_N"/>
    <property type="match status" value="1"/>
</dbReference>
<comment type="cofactor">
    <cofactor evidence="3">
        <name>Mg(2+)</name>
        <dbReference type="ChEBI" id="CHEBI:18420"/>
    </cofactor>
</comment>
<feature type="binding site" evidence="2">
    <location>
        <position position="164"/>
    </location>
    <ligand>
        <name>CoA</name>
        <dbReference type="ChEBI" id="CHEBI:57287"/>
    </ligand>
</feature>
<dbReference type="GO" id="GO:0005886">
    <property type="term" value="C:plasma membrane"/>
    <property type="evidence" value="ECO:0007669"/>
    <property type="project" value="TreeGrafter"/>
</dbReference>
<feature type="binding site" evidence="2">
    <location>
        <begin position="93"/>
        <end position="94"/>
    </location>
    <ligand>
        <name>CoA</name>
        <dbReference type="ChEBI" id="CHEBI:57287"/>
    </ligand>
</feature>
<dbReference type="PANTHER" id="PTHR38096:SF1">
    <property type="entry name" value="ENTEROBACTIN SYNTHASE COMPONENT D"/>
    <property type="match status" value="1"/>
</dbReference>
<feature type="binding site" evidence="2">
    <location>
        <position position="49"/>
    </location>
    <ligand>
        <name>CoA</name>
        <dbReference type="ChEBI" id="CHEBI:57287"/>
    </ligand>
</feature>
<keyword evidence="3" id="KW-0479">Metal-binding</keyword>
<dbReference type="InterPro" id="IPR003542">
    <property type="entry name" value="Enbac_synth_compD-like"/>
</dbReference>
<evidence type="ECO:0000256" key="2">
    <source>
        <dbReference type="PIRSR" id="PIRSR603542-1"/>
    </source>
</evidence>
<feature type="binding site" evidence="2">
    <location>
        <position position="174"/>
    </location>
    <ligand>
        <name>CoA</name>
        <dbReference type="ChEBI" id="CHEBI:57287"/>
    </ligand>
</feature>
<reference evidence="6 7" key="1">
    <citation type="journal article" date="2011" name="BMC Genomics">
        <title>Genome-wide analysis of the role of GlnR in Streptomyces venezuelae provides new insights into global nitrogen regulation in actinomycetes.</title>
        <authorList>
            <person name="Pullan S.T."/>
            <person name="Bibb M.J."/>
            <person name="Merrick M."/>
        </authorList>
    </citation>
    <scope>NUCLEOTIDE SEQUENCE [LARGE SCALE GENOMIC DNA]</scope>
    <source>
        <strain evidence="6">ATCC 10712</strain>
    </source>
</reference>
<dbReference type="PATRIC" id="fig|953739.5.peg.1476"/>
<feature type="binding site" evidence="2">
    <location>
        <position position="57"/>
    </location>
    <ligand>
        <name>CoA</name>
        <dbReference type="ChEBI" id="CHEBI:57287"/>
    </ligand>
</feature>
<dbReference type="GO" id="GO:0009239">
    <property type="term" value="P:enterobactin biosynthetic process"/>
    <property type="evidence" value="ECO:0007669"/>
    <property type="project" value="InterPro"/>
</dbReference>
<dbReference type="InterPro" id="IPR037143">
    <property type="entry name" value="4-PPantetheinyl_Trfase_dom_sf"/>
</dbReference>
<dbReference type="InterPro" id="IPR041354">
    <property type="entry name" value="4PPT_N"/>
</dbReference>
<dbReference type="Pfam" id="PF01648">
    <property type="entry name" value="ACPS"/>
    <property type="match status" value="1"/>
</dbReference>
<feature type="binding site" evidence="2">
    <location>
        <position position="160"/>
    </location>
    <ligand>
        <name>CoA</name>
        <dbReference type="ChEBI" id="CHEBI:57287"/>
    </ligand>
</feature>
<evidence type="ECO:0000259" key="5">
    <source>
        <dbReference type="Pfam" id="PF17837"/>
    </source>
</evidence>
<keyword evidence="1 6" id="KW-0808">Transferase</keyword>
<dbReference type="GO" id="GO:0008897">
    <property type="term" value="F:holo-[acyl-carrier-protein] synthase activity"/>
    <property type="evidence" value="ECO:0007669"/>
    <property type="project" value="InterPro"/>
</dbReference>
<dbReference type="PANTHER" id="PTHR38096">
    <property type="entry name" value="ENTEROBACTIN SYNTHASE COMPONENT D"/>
    <property type="match status" value="1"/>
</dbReference>
<name>F2RDR3_STRVP</name>
<gene>
    <name evidence="6" type="ordered locus">SVEN_6269</name>
</gene>
<evidence type="ECO:0000259" key="4">
    <source>
        <dbReference type="Pfam" id="PF01648"/>
    </source>
</evidence>
<feature type="binding site" evidence="3">
    <location>
        <position position="116"/>
    </location>
    <ligand>
        <name>Mg(2+)</name>
        <dbReference type="ChEBI" id="CHEBI:18420"/>
    </ligand>
</feature>
<feature type="binding site" evidence="3">
    <location>
        <position position="117"/>
    </location>
    <ligand>
        <name>Mg(2+)</name>
        <dbReference type="ChEBI" id="CHEBI:18420"/>
    </ligand>
</feature>
<protein>
    <submittedName>
        <fullName evidence="6">4-phosphopantetheinyl transferase entD</fullName>
        <ecNumber evidence="6">2.7.8.-</ecNumber>
    </submittedName>
</protein>
<dbReference type="KEGG" id="sve:SVEN_6269"/>
<feature type="binding site" evidence="3">
    <location>
        <position position="115"/>
    </location>
    <ligand>
        <name>Mg(2+)</name>
        <dbReference type="ChEBI" id="CHEBI:18420"/>
    </ligand>
</feature>
<dbReference type="AlphaFoldDB" id="F2RDR3"/>
<dbReference type="SUPFAM" id="SSF56214">
    <property type="entry name" value="4'-phosphopantetheinyl transferase"/>
    <property type="match status" value="1"/>
</dbReference>
<evidence type="ECO:0000256" key="3">
    <source>
        <dbReference type="PIRSR" id="PIRSR603542-2"/>
    </source>
</evidence>
<feature type="domain" description="4'-phosphopantetheinyl transferase N-terminal" evidence="5">
    <location>
        <begin position="37"/>
        <end position="103"/>
    </location>
</feature>
<evidence type="ECO:0000313" key="6">
    <source>
        <dbReference type="EMBL" id="CCA59555.1"/>
    </source>
</evidence>
<proteinExistence type="predicted"/>
<keyword evidence="3" id="KW-0460">Magnesium</keyword>
<sequence length="247" mass="26396">MRRWHNRGVIEELIPAPASAAHTRVDSAAAVRALFPEEAAAVARAVPKRRQEYASVRMCARLAMGALGVPSVALLSGRRGAPRWPEGLVGSMTHCAGYRAAVVGRVSDYRGLGIDAEPNSPLPEDVLEYVSLPQERDRLRALGAAAPDVCWDRLLFSAKEAVFKVWYPLTGRELDFGEADVRIDAGAGTSAPGPYASGTFSADVLIPAGGPDGAHLKLLEGRWLCRDGLVVTAIALRRRTDGPPPGR</sequence>
<dbReference type="EC" id="2.7.8.-" evidence="6"/>
<dbReference type="STRING" id="953739.SVEN_6269"/>
<evidence type="ECO:0000313" key="7">
    <source>
        <dbReference type="Proteomes" id="UP000006854"/>
    </source>
</evidence>
<dbReference type="PRINTS" id="PR01399">
    <property type="entry name" value="ENTSNTHTASED"/>
</dbReference>